<evidence type="ECO:0000313" key="4">
    <source>
        <dbReference type="Proteomes" id="UP001251528"/>
    </source>
</evidence>
<gene>
    <name evidence="3" type="ORF">QQS21_012776</name>
</gene>
<reference evidence="3" key="1">
    <citation type="submission" date="2023-06" db="EMBL/GenBank/DDBJ databases">
        <title>Conoideocrella luteorostrata (Hypocreales: Clavicipitaceae), a potential biocontrol fungus for elongate hemlock scale in United States Christmas tree production areas.</title>
        <authorList>
            <person name="Barrett H."/>
            <person name="Lovett B."/>
            <person name="Macias A.M."/>
            <person name="Stajich J.E."/>
            <person name="Kasson M.T."/>
        </authorList>
    </citation>
    <scope>NUCLEOTIDE SEQUENCE</scope>
    <source>
        <strain evidence="3">ARSEF 14590</strain>
    </source>
</reference>
<comment type="caution">
    <text evidence="3">The sequence shown here is derived from an EMBL/GenBank/DDBJ whole genome shotgun (WGS) entry which is preliminary data.</text>
</comment>
<dbReference type="AlphaFoldDB" id="A0AAJ0FUI3"/>
<feature type="compositionally biased region" description="Basic and acidic residues" evidence="1">
    <location>
        <begin position="249"/>
        <end position="288"/>
    </location>
</feature>
<name>A0AAJ0FUI3_9HYPO</name>
<organism evidence="3 4">
    <name type="scientific">Conoideocrella luteorostrata</name>
    <dbReference type="NCBI Taxonomy" id="1105319"/>
    <lineage>
        <taxon>Eukaryota</taxon>
        <taxon>Fungi</taxon>
        <taxon>Dikarya</taxon>
        <taxon>Ascomycota</taxon>
        <taxon>Pezizomycotina</taxon>
        <taxon>Sordariomycetes</taxon>
        <taxon>Hypocreomycetidae</taxon>
        <taxon>Hypocreales</taxon>
        <taxon>Clavicipitaceae</taxon>
        <taxon>Conoideocrella</taxon>
    </lineage>
</organism>
<feature type="region of interest" description="Disordered" evidence="1">
    <location>
        <begin position="235"/>
        <end position="321"/>
    </location>
</feature>
<feature type="signal peptide" evidence="2">
    <location>
        <begin position="1"/>
        <end position="18"/>
    </location>
</feature>
<evidence type="ECO:0000313" key="3">
    <source>
        <dbReference type="EMBL" id="KAK2589545.1"/>
    </source>
</evidence>
<feature type="chain" id="PRO_5042576029" description="Heat-labile enterotoxin, A chain" evidence="2">
    <location>
        <begin position="19"/>
        <end position="834"/>
    </location>
</feature>
<proteinExistence type="predicted"/>
<accession>A0AAJ0FUI3</accession>
<dbReference type="Proteomes" id="UP001251528">
    <property type="component" value="Unassembled WGS sequence"/>
</dbReference>
<protein>
    <recommendedName>
        <fullName evidence="5">Heat-labile enterotoxin, A chain</fullName>
    </recommendedName>
</protein>
<keyword evidence="4" id="KW-1185">Reference proteome</keyword>
<evidence type="ECO:0000256" key="2">
    <source>
        <dbReference type="SAM" id="SignalP"/>
    </source>
</evidence>
<evidence type="ECO:0000256" key="1">
    <source>
        <dbReference type="SAM" id="MobiDB-lite"/>
    </source>
</evidence>
<keyword evidence="2" id="KW-0732">Signal</keyword>
<evidence type="ECO:0008006" key="5">
    <source>
        <dbReference type="Google" id="ProtNLM"/>
    </source>
</evidence>
<dbReference type="EMBL" id="JASWJB010000629">
    <property type="protein sequence ID" value="KAK2589545.1"/>
    <property type="molecule type" value="Genomic_DNA"/>
</dbReference>
<sequence length="834" mass="90961">MLSLAKVLVLGLFAFSEALQVPQSRGLSRRALTRPIKDARIPDAITLGNNEWTRADIKSAINGAHRNPFLNRGVKDGKEVPGDLFKGTGASKFEEIDLVKDSTGRIVLNRNGDRGNPGLFRAIVSTGKDNFIGITTHEQDTNVAAVYDVEAMVLDGAYIKTPTGDPLPESYHAVRYNMKILRGQIAKAIDGGGGTKMRGSKDSEWKKTIEVGQEDPETNGPLDLKPLCKRQIGGVDCIPAPATKPNPDPPHDKPDEEGSGRSDSESQPQKPDEEGSGRSEPESSKEKVNPGTTKPGPEGNQQRPGKGESTVKVSEKPNAEDLYRDKELTKVIEESSTKEFAMLAARYKVIHLAETKFKSLSVFRSDYLKYKPMGGRLPSLKAPPSFGKLALQSAGKSFKGLGAALYVHGVIDAFANNVSAIDRIAAVTAIAPVVGCLASLASDLQKDENKALAVVDNIMCVVGDVLLFNPVTAPIGIAIHAGRFIASLVKSLVSAHEESVEAQRKIKQARDDAWTSYLQQYMFPDLTSKNFGDRLRNALAAETYSFLSEGADTIGILQASQQRSFEMTKDTTELGQLKDFFQNATNNVRHRLDTSIVGAQRQYMFKLVNNVRDQDKNASIQVAADSYNDYFVDNNLKEADESIKKSIREEKPAVPDLFTLAYLIGQGTGQDVQLPKQPAAEIEKILTAPEEPPKKEYKGLVVRPRAGNGNKQESWEMHPLTLNLADYLQKTDDGMSKGDADVISVQQMGALIKFFNGKMPEEDLAQASPKLAAPAAKELQILAAFSMGQKLKFWKQSEDKKMRFFPESDVSNPASIVASVLGLSEQDVEKALGK</sequence>
<dbReference type="Gene3D" id="1.10.490.40">
    <property type="entry name" value="Diphtheria toxin, translocation domain"/>
    <property type="match status" value="1"/>
</dbReference>